<dbReference type="CTD" id="178423"/>
<dbReference type="AGR" id="WB:WBGene00010953"/>
<evidence type="ECO:0000313" key="5">
    <source>
        <dbReference type="WormBase" id="M199.4"/>
    </source>
</evidence>
<dbReference type="WormBase" id="M199.4">
    <property type="protein sequence ID" value="CE20021"/>
    <property type="gene ID" value="WBGene00010953"/>
    <property type="gene designation" value="clec-190"/>
</dbReference>
<reference evidence="3 4" key="1">
    <citation type="journal article" date="1998" name="Science">
        <title>Genome sequence of the nematode C. elegans: a platform for investigating biology.</title>
        <authorList>
            <consortium name="The C. elegans sequencing consortium"/>
            <person name="Sulson J.E."/>
            <person name="Waterston R."/>
        </authorList>
    </citation>
    <scope>NUCLEOTIDE SEQUENCE [LARGE SCALE GENOMIC DNA]</scope>
    <source>
        <strain evidence="3 4">Bristol N2</strain>
    </source>
</reference>
<evidence type="ECO:0000313" key="3">
    <source>
        <dbReference type="EMBL" id="CAB70254.1"/>
    </source>
</evidence>
<dbReference type="Proteomes" id="UP000001940">
    <property type="component" value="Chromosome IV"/>
</dbReference>
<dbReference type="SUPFAM" id="SSF56436">
    <property type="entry name" value="C-type lectin-like"/>
    <property type="match status" value="1"/>
</dbReference>
<organism evidence="3 4">
    <name type="scientific">Caenorhabditis elegans</name>
    <dbReference type="NCBI Taxonomy" id="6239"/>
    <lineage>
        <taxon>Eukaryota</taxon>
        <taxon>Metazoa</taxon>
        <taxon>Ecdysozoa</taxon>
        <taxon>Nematoda</taxon>
        <taxon>Chromadorea</taxon>
        <taxon>Rhabditida</taxon>
        <taxon>Rhabditina</taxon>
        <taxon>Rhabditomorpha</taxon>
        <taxon>Rhabditoidea</taxon>
        <taxon>Rhabditidae</taxon>
        <taxon>Peloderinae</taxon>
        <taxon>Caenorhabditis</taxon>
    </lineage>
</organism>
<name>Q9NAP0_CAEEL</name>
<sequence>MIKASLVFFAFLALASGRRHHYDYYDCEPERGPRGREGREGPRGAQGAPGPNGTGFFWPGTCEQSDCPDGWISVNRKINNDVEKKWCINMFWNQATNDLYKTSEKVCNSYGGVMTGFKDKGEFISVFALLKNRFPNIKPVSQVMIGARRLETCASISNFGNCTITKGTKWTDLVMSIDSFFNELQQSARFSPLKKCIVANPTNLKLYVANCNVLESDYPQDLFMCGRFAPCKK</sequence>
<keyword evidence="6" id="KW-1267">Proteomics identification</keyword>
<feature type="region of interest" description="Disordered" evidence="1">
    <location>
        <begin position="31"/>
        <end position="52"/>
    </location>
</feature>
<protein>
    <submittedName>
        <fullName evidence="3">C-type LECtin</fullName>
    </submittedName>
</protein>
<dbReference type="RefSeq" id="NP_502826.1">
    <property type="nucleotide sequence ID" value="NM_070425.6"/>
</dbReference>
<proteinExistence type="evidence at protein level"/>
<dbReference type="UCSC" id="M199.4">
    <property type="organism name" value="c. elegans"/>
</dbReference>
<dbReference type="InterPro" id="IPR016187">
    <property type="entry name" value="CTDL_fold"/>
</dbReference>
<feature type="chain" id="PRO_5004330864" evidence="2">
    <location>
        <begin position="18"/>
        <end position="233"/>
    </location>
</feature>
<dbReference type="Bgee" id="WBGene00010953">
    <property type="expression patterns" value="Expressed in adult organism and 2 other cell types or tissues"/>
</dbReference>
<dbReference type="DIP" id="DIP-24678N"/>
<dbReference type="PhylomeDB" id="Q9NAP0"/>
<feature type="signal peptide" evidence="2">
    <location>
        <begin position="1"/>
        <end position="17"/>
    </location>
</feature>
<keyword evidence="2" id="KW-0732">Signal</keyword>
<evidence type="ECO:0000256" key="1">
    <source>
        <dbReference type="SAM" id="MobiDB-lite"/>
    </source>
</evidence>
<dbReference type="GeneID" id="178423"/>
<dbReference type="KEGG" id="cel:CELE_M199.4"/>
<feature type="compositionally biased region" description="Basic and acidic residues" evidence="1">
    <location>
        <begin position="31"/>
        <end position="42"/>
    </location>
</feature>
<dbReference type="EMBL" id="BX284604">
    <property type="protein sequence ID" value="CAB70254.1"/>
    <property type="molecule type" value="Genomic_DNA"/>
</dbReference>
<evidence type="ECO:0000256" key="2">
    <source>
        <dbReference type="SAM" id="SignalP"/>
    </source>
</evidence>
<gene>
    <name evidence="3 5" type="primary">clec-190</name>
    <name evidence="3" type="ORF">CELE_M199.4</name>
    <name evidence="5" type="ORF">M199.4</name>
</gene>
<keyword evidence="4" id="KW-1185">Reference proteome</keyword>
<dbReference type="HOGENOM" id="CLU_1103606_0_0_1"/>
<dbReference type="AlphaFoldDB" id="Q9NAP0"/>
<dbReference type="SMR" id="Q9NAP0"/>
<evidence type="ECO:0007829" key="6">
    <source>
        <dbReference type="PeptideAtlas" id="Q9NAP0"/>
    </source>
</evidence>
<dbReference type="InParanoid" id="Q9NAP0"/>
<dbReference type="PANTHER" id="PTHR23124:SF135">
    <property type="entry name" value="C-TYPE LECTIN"/>
    <property type="match status" value="1"/>
</dbReference>
<evidence type="ECO:0000313" key="4">
    <source>
        <dbReference type="Proteomes" id="UP000001940"/>
    </source>
</evidence>
<accession>Q9NAP0</accession>
<dbReference type="STRING" id="6239.M199.4.1"/>
<dbReference type="PaxDb" id="6239-M199.4"/>
<dbReference type="PANTHER" id="PTHR23124">
    <property type="entry name" value="C-TYPE LECTIN DOMAIN-CONTAINING PROTEIN-RELATED-RELATED"/>
    <property type="match status" value="1"/>
</dbReference>